<dbReference type="PRINTS" id="PR01874">
    <property type="entry name" value="DNAREPAIRADA"/>
</dbReference>
<reference evidence="4 5" key="1">
    <citation type="journal article" date="2018" name="Nat. Genet.">
        <title>Extensive intraspecific gene order and gene structural variations between Mo17 and other maize genomes.</title>
        <authorList>
            <person name="Sun S."/>
            <person name="Zhou Y."/>
            <person name="Chen J."/>
            <person name="Shi J."/>
            <person name="Zhao H."/>
            <person name="Zhao H."/>
            <person name="Song W."/>
            <person name="Zhang M."/>
            <person name="Cui Y."/>
            <person name="Dong X."/>
            <person name="Liu H."/>
            <person name="Ma X."/>
            <person name="Jiao Y."/>
            <person name="Wang B."/>
            <person name="Wei X."/>
            <person name="Stein J.C."/>
            <person name="Glaubitz J.C."/>
            <person name="Lu F."/>
            <person name="Yu G."/>
            <person name="Liang C."/>
            <person name="Fengler K."/>
            <person name="Li B."/>
            <person name="Rafalski A."/>
            <person name="Schnable P.S."/>
            <person name="Ware D.H."/>
            <person name="Buckler E.S."/>
            <person name="Lai J."/>
        </authorList>
    </citation>
    <scope>NUCLEOTIDE SEQUENCE [LARGE SCALE GENOMIC DNA]</scope>
    <source>
        <strain evidence="5">cv. Missouri 17</strain>
        <tissue evidence="4">Seedling</tissue>
    </source>
</reference>
<dbReference type="ExpressionAtlas" id="A0A3L6D7M1">
    <property type="expression patterns" value="baseline and differential"/>
</dbReference>
<evidence type="ECO:0000313" key="4">
    <source>
        <dbReference type="EMBL" id="PWZ04585.1"/>
    </source>
</evidence>
<dbReference type="InterPro" id="IPR027417">
    <property type="entry name" value="P-loop_NTPase"/>
</dbReference>
<feature type="compositionally biased region" description="Basic and acidic residues" evidence="2">
    <location>
        <begin position="123"/>
        <end position="136"/>
    </location>
</feature>
<dbReference type="PANTHER" id="PTHR32472:SF10">
    <property type="entry name" value="DNA REPAIR PROTEIN RADA-LIKE PROTEIN"/>
    <property type="match status" value="1"/>
</dbReference>
<dbReference type="GO" id="GO:0046872">
    <property type="term" value="F:metal ion binding"/>
    <property type="evidence" value="ECO:0007669"/>
    <property type="project" value="UniProtKB-KW"/>
</dbReference>
<accession>A0A3L6D7M1</accession>
<dbReference type="Pfam" id="PF18073">
    <property type="entry name" value="Zn_ribbon_LapB"/>
    <property type="match status" value="1"/>
</dbReference>
<dbReference type="InterPro" id="IPR041166">
    <property type="entry name" value="Rubredoxin_2"/>
</dbReference>
<comment type="caution">
    <text evidence="4">The sequence shown here is derived from an EMBL/GenBank/DDBJ whole genome shotgun (WGS) entry which is preliminary data.</text>
</comment>
<dbReference type="SUPFAM" id="SSF52540">
    <property type="entry name" value="P-loop containing nucleoside triphosphate hydrolases"/>
    <property type="match status" value="1"/>
</dbReference>
<feature type="region of interest" description="Disordered" evidence="2">
    <location>
        <begin position="98"/>
        <end position="137"/>
    </location>
</feature>
<dbReference type="Gene3D" id="3.40.50.300">
    <property type="entry name" value="P-loop containing nucleotide triphosphate hydrolases"/>
    <property type="match status" value="2"/>
</dbReference>
<keyword evidence="1" id="KW-0479">Metal-binding</keyword>
<dbReference type="EMBL" id="NCVQ01000126">
    <property type="protein sequence ID" value="PWZ04585.1"/>
    <property type="molecule type" value="Genomic_DNA"/>
</dbReference>
<proteinExistence type="predicted"/>
<dbReference type="PANTHER" id="PTHR32472">
    <property type="entry name" value="DNA REPAIR PROTEIN RADA"/>
    <property type="match status" value="1"/>
</dbReference>
<dbReference type="Proteomes" id="UP000251960">
    <property type="component" value="Unassembled WGS sequence"/>
</dbReference>
<organism evidence="4 5">
    <name type="scientific">Zea mays</name>
    <name type="common">Maize</name>
    <dbReference type="NCBI Taxonomy" id="4577"/>
    <lineage>
        <taxon>Eukaryota</taxon>
        <taxon>Viridiplantae</taxon>
        <taxon>Streptophyta</taxon>
        <taxon>Embryophyta</taxon>
        <taxon>Tracheophyta</taxon>
        <taxon>Spermatophyta</taxon>
        <taxon>Magnoliopsida</taxon>
        <taxon>Liliopsida</taxon>
        <taxon>Poales</taxon>
        <taxon>Poaceae</taxon>
        <taxon>PACMAD clade</taxon>
        <taxon>Panicoideae</taxon>
        <taxon>Andropogonodae</taxon>
        <taxon>Andropogoneae</taxon>
        <taxon>Tripsacinae</taxon>
        <taxon>Zea</taxon>
    </lineage>
</organism>
<dbReference type="SMART" id="SM00382">
    <property type="entry name" value="AAA"/>
    <property type="match status" value="1"/>
</dbReference>
<feature type="domain" description="AAA+ ATPase" evidence="3">
    <location>
        <begin position="271"/>
        <end position="408"/>
    </location>
</feature>
<gene>
    <name evidence="4" type="primary">radA_2</name>
    <name evidence="4" type="ORF">Zm00014a_032348</name>
</gene>
<evidence type="ECO:0000256" key="2">
    <source>
        <dbReference type="SAM" id="MobiDB-lite"/>
    </source>
</evidence>
<evidence type="ECO:0000256" key="1">
    <source>
        <dbReference type="ARBA" id="ARBA00022723"/>
    </source>
</evidence>
<name>A0A3L6D7M1_MAIZE</name>
<dbReference type="AlphaFoldDB" id="A0A3L6D7M1"/>
<dbReference type="Pfam" id="PF13481">
    <property type="entry name" value="AAA_25"/>
    <property type="match status" value="1"/>
</dbReference>
<feature type="compositionally biased region" description="Low complexity" evidence="2">
    <location>
        <begin position="37"/>
        <end position="50"/>
    </location>
</feature>
<sequence>MPPSHAAMLRSPSSLRLLLHLSRRLLSRNPLLPSSALSARPRFLSSSSSSTPGGAGWATYDPLSDSLSASAALSSASISDSEPPAVSDAWGVYDPVSGRIVKQGSPPPSSSITVEEDDEEGEEAGKLEEEKADVKEKGKRRVTAVGVNGHVRWSSVAAARRPAGKGGKERSSYVCSNCGEGDSQWWGKCRHCNAMGTVDKYVGVAGPESGGVDVEWSHHIGRSWMPQKAKEVVPQSLQEVNKGVDQAQWRIPLWGSFGMEISRVLGGGIVPGSLILVGGDPGVGKSSLMLQLASNILEGFKAKESSPVVYVSGEEDFRTLFANFVALLQSIEQIGNRADRMSITSSNLYLYSGTDIEVKECTSALLRFAKLTNIPVFLIGHVTKTGDIAGPRLLEHIVDVVLYMEGERCSSYRLLRSVKNRFGSTDEFFLEDIKEPVFTCSLLLLCQLGVFEMAEFGLQAVMNPSQMFLTEHDSDSEIMAGLAVAVILDGSRTFALKFRYMGLRLLLVLIKQAGLNSRIILFFLNVVSGFKLTETAGDLAIAASICSRI</sequence>
<evidence type="ECO:0000313" key="5">
    <source>
        <dbReference type="Proteomes" id="UP000251960"/>
    </source>
</evidence>
<dbReference type="InterPro" id="IPR003593">
    <property type="entry name" value="AAA+_ATPase"/>
</dbReference>
<feature type="region of interest" description="Disordered" evidence="2">
    <location>
        <begin position="37"/>
        <end position="61"/>
    </location>
</feature>
<evidence type="ECO:0000259" key="3">
    <source>
        <dbReference type="SMART" id="SM00382"/>
    </source>
</evidence>
<protein>
    <submittedName>
        <fullName evidence="4">DNA repair protein RadA</fullName>
    </submittedName>
</protein>